<dbReference type="Pfam" id="PF00583">
    <property type="entry name" value="Acetyltransf_1"/>
    <property type="match status" value="1"/>
</dbReference>
<dbReference type="CDD" id="cd04301">
    <property type="entry name" value="NAT_SF"/>
    <property type="match status" value="1"/>
</dbReference>
<dbReference type="InterPro" id="IPR016181">
    <property type="entry name" value="Acyl_CoA_acyltransferase"/>
</dbReference>
<dbReference type="Proteomes" id="UP000663881">
    <property type="component" value="Unassembled WGS sequence"/>
</dbReference>
<proteinExistence type="predicted"/>
<gene>
    <name evidence="3" type="ORF">OKA104_LOCUS2580</name>
    <name evidence="2" type="ORF">VCS650_LOCUS27226</name>
</gene>
<sequence length="246" mass="28160">MNNSSIGVSSLFECDLEQGLILKEKLHKNFIGYIINGYHKEIDKICELVIQCQLSLLLENFTTNINDKDTTNNNELNQGFIIHQWSLEKLKEVLSTPESLLVCIADIENNKLAGYLLFASLKYLYEDISSQLGELILDNNVITEQQWKQYISTIGVHYIKQIGVDKDYHRQGIGTHLIILSQKQNSQGLCALVLLSPYYNSASANCLEKNQFHPIGIWKKNTPEESVPFKAKLFIWPFTKIDHLNK</sequence>
<dbReference type="AlphaFoldDB" id="A0A814YL04"/>
<dbReference type="Gene3D" id="3.40.630.30">
    <property type="match status" value="1"/>
</dbReference>
<dbReference type="EMBL" id="CAJOAY010000071">
    <property type="protein sequence ID" value="CAF3520829.1"/>
    <property type="molecule type" value="Genomic_DNA"/>
</dbReference>
<comment type="caution">
    <text evidence="2">The sequence shown here is derived from an EMBL/GenBank/DDBJ whole genome shotgun (WGS) entry which is preliminary data.</text>
</comment>
<reference evidence="2" key="1">
    <citation type="submission" date="2021-02" db="EMBL/GenBank/DDBJ databases">
        <authorList>
            <person name="Nowell W R."/>
        </authorList>
    </citation>
    <scope>NUCLEOTIDE SEQUENCE</scope>
</reference>
<accession>A0A814YL04</accession>
<dbReference type="SUPFAM" id="SSF55729">
    <property type="entry name" value="Acyl-CoA N-acyltransferases (Nat)"/>
    <property type="match status" value="1"/>
</dbReference>
<dbReference type="EMBL" id="CAJNON010000379">
    <property type="protein sequence ID" value="CAF1230577.1"/>
    <property type="molecule type" value="Genomic_DNA"/>
</dbReference>
<evidence type="ECO:0000313" key="2">
    <source>
        <dbReference type="EMBL" id="CAF1230577.1"/>
    </source>
</evidence>
<dbReference type="GO" id="GO:0016747">
    <property type="term" value="F:acyltransferase activity, transferring groups other than amino-acyl groups"/>
    <property type="evidence" value="ECO:0007669"/>
    <property type="project" value="InterPro"/>
</dbReference>
<name>A0A814YL04_9BILA</name>
<dbReference type="OrthoDB" id="10000909at2759"/>
<dbReference type="InterPro" id="IPR000182">
    <property type="entry name" value="GNAT_dom"/>
</dbReference>
<evidence type="ECO:0000259" key="1">
    <source>
        <dbReference type="Pfam" id="PF00583"/>
    </source>
</evidence>
<evidence type="ECO:0000313" key="3">
    <source>
        <dbReference type="EMBL" id="CAF3520829.1"/>
    </source>
</evidence>
<feature type="domain" description="N-acetyltransferase" evidence="1">
    <location>
        <begin position="97"/>
        <end position="178"/>
    </location>
</feature>
<evidence type="ECO:0000313" key="4">
    <source>
        <dbReference type="Proteomes" id="UP000663891"/>
    </source>
</evidence>
<dbReference type="Proteomes" id="UP000663891">
    <property type="component" value="Unassembled WGS sequence"/>
</dbReference>
<protein>
    <recommendedName>
        <fullName evidence="1">N-acetyltransferase domain-containing protein</fullName>
    </recommendedName>
</protein>
<organism evidence="2 4">
    <name type="scientific">Adineta steineri</name>
    <dbReference type="NCBI Taxonomy" id="433720"/>
    <lineage>
        <taxon>Eukaryota</taxon>
        <taxon>Metazoa</taxon>
        <taxon>Spiralia</taxon>
        <taxon>Gnathifera</taxon>
        <taxon>Rotifera</taxon>
        <taxon>Eurotatoria</taxon>
        <taxon>Bdelloidea</taxon>
        <taxon>Adinetida</taxon>
        <taxon>Adinetidae</taxon>
        <taxon>Adineta</taxon>
    </lineage>
</organism>